<organism evidence="1 2">
    <name type="scientific">Martelella lutilitoris</name>
    <dbReference type="NCBI Taxonomy" id="2583532"/>
    <lineage>
        <taxon>Bacteria</taxon>
        <taxon>Pseudomonadati</taxon>
        <taxon>Pseudomonadota</taxon>
        <taxon>Alphaproteobacteria</taxon>
        <taxon>Hyphomicrobiales</taxon>
        <taxon>Aurantimonadaceae</taxon>
        <taxon>Martelella</taxon>
    </lineage>
</organism>
<protein>
    <submittedName>
        <fullName evidence="1">Uncharacterized protein</fullName>
    </submittedName>
</protein>
<dbReference type="KEGG" id="mlut:JET14_13340"/>
<dbReference type="EMBL" id="CP066786">
    <property type="protein sequence ID" value="QQM29310.1"/>
    <property type="molecule type" value="Genomic_DNA"/>
</dbReference>
<dbReference type="RefSeq" id="WP_200334140.1">
    <property type="nucleotide sequence ID" value="NZ_CP066786.1"/>
</dbReference>
<dbReference type="Proteomes" id="UP000596083">
    <property type="component" value="Chromosome"/>
</dbReference>
<gene>
    <name evidence="1" type="ORF">JET14_13340</name>
</gene>
<reference evidence="1 2" key="1">
    <citation type="submission" date="2020-12" db="EMBL/GenBank/DDBJ databases">
        <authorList>
            <person name="Zheng R.K."/>
            <person name="Sun C.M."/>
        </authorList>
    </citation>
    <scope>NUCLEOTIDE SEQUENCE [LARGE SCALE GENOMIC DNA]</scope>
    <source>
        <strain evidence="1 2">ZRK001</strain>
    </source>
</reference>
<dbReference type="AlphaFoldDB" id="A0A7T7HHI5"/>
<sequence>MSLWVVIYSASVVGGSIGPLPYGMEECIAKNAPMEAARMQAIETGYSEAEDRWLDAGEIKKLEALSSRCEYHETRPVIGSAAE</sequence>
<accession>A0A7T7HHI5</accession>
<name>A0A7T7HHI5_9HYPH</name>
<evidence type="ECO:0000313" key="2">
    <source>
        <dbReference type="Proteomes" id="UP000596083"/>
    </source>
</evidence>
<proteinExistence type="predicted"/>
<evidence type="ECO:0000313" key="1">
    <source>
        <dbReference type="EMBL" id="QQM29310.1"/>
    </source>
</evidence>